<gene>
    <name evidence="1" type="ORF">BCD7_0085</name>
</gene>
<dbReference type="Gene3D" id="3.10.350.10">
    <property type="entry name" value="LysM domain"/>
    <property type="match status" value="1"/>
</dbReference>
<accession>J9PUD7</accession>
<name>J9PUD7_9CAUD</name>
<dbReference type="InterPro" id="IPR036779">
    <property type="entry name" value="LysM_dom_sf"/>
</dbReference>
<dbReference type="Proteomes" id="UP000006298">
    <property type="component" value="Segment"/>
</dbReference>
<reference evidence="1 2" key="1">
    <citation type="submission" date="2011-09" db="EMBL/GenBank/DDBJ databases">
        <title>Complete Genome Sequence of Bacillus cereus Bacteriophage BCD7.</title>
        <authorList>
            <person name="Lee J.-H."/>
            <person name="Shin H."/>
            <person name="Son B."/>
            <person name="Ryu S."/>
        </authorList>
    </citation>
    <scope>NUCLEOTIDE SEQUENCE [LARGE SCALE GENOMIC DNA]</scope>
</reference>
<dbReference type="GeneID" id="14011604"/>
<sequence>MAQAYVFRASSKKDKDFAEKENFVQEGTMEVIPNVGYRPNDVYRVIGTGAVFDGNYRVKKVTHKFNLTDGLTTSLEVEKTVSNGVPQEKSDVDRPTGNTTNKAEKVYTVTRGDTAWNISERFCKSATAYREWYPYNGKQPVVQGNTKYWYVSVGEVYKIPGHLLK</sequence>
<evidence type="ECO:0000313" key="1">
    <source>
        <dbReference type="EMBL" id="AEZ50532.1"/>
    </source>
</evidence>
<evidence type="ECO:0000313" key="2">
    <source>
        <dbReference type="Proteomes" id="UP000006298"/>
    </source>
</evidence>
<dbReference type="KEGG" id="vg:14011604"/>
<dbReference type="EMBL" id="JN712910">
    <property type="protein sequence ID" value="AEZ50532.1"/>
    <property type="molecule type" value="Genomic_DNA"/>
</dbReference>
<organism evidence="1 2">
    <name type="scientific">Bacillus phage BCD7</name>
    <dbReference type="NCBI Taxonomy" id="1136534"/>
    <lineage>
        <taxon>Viruses</taxon>
        <taxon>Duplodnaviria</taxon>
        <taxon>Heunggongvirae</taxon>
        <taxon>Uroviricota</taxon>
        <taxon>Caudoviricetes</taxon>
        <taxon>Becedseptimavirus</taxon>
        <taxon>Becedseptimavirus BCD7</taxon>
    </lineage>
</organism>
<keyword evidence="2" id="KW-1185">Reference proteome</keyword>
<proteinExistence type="predicted"/>
<evidence type="ECO:0008006" key="3">
    <source>
        <dbReference type="Google" id="ProtNLM"/>
    </source>
</evidence>
<dbReference type="RefSeq" id="YP_007005936.1">
    <property type="nucleotide sequence ID" value="NC_019515.1"/>
</dbReference>
<protein>
    <recommendedName>
        <fullName evidence="3">LysM domain-containing protein</fullName>
    </recommendedName>
</protein>